<comment type="caution">
    <text evidence="1">The sequence shown here is derived from an EMBL/GenBank/DDBJ whole genome shotgun (WGS) entry which is preliminary data.</text>
</comment>
<evidence type="ECO:0000313" key="2">
    <source>
        <dbReference type="Proteomes" id="UP000198211"/>
    </source>
</evidence>
<name>A0A225UG36_9STRA</name>
<keyword evidence="2" id="KW-1185">Reference proteome</keyword>
<dbReference type="AlphaFoldDB" id="A0A225UG36"/>
<organism evidence="1 2">
    <name type="scientific">Phytophthora megakarya</name>
    <dbReference type="NCBI Taxonomy" id="4795"/>
    <lineage>
        <taxon>Eukaryota</taxon>
        <taxon>Sar</taxon>
        <taxon>Stramenopiles</taxon>
        <taxon>Oomycota</taxon>
        <taxon>Peronosporomycetes</taxon>
        <taxon>Peronosporales</taxon>
        <taxon>Peronosporaceae</taxon>
        <taxon>Phytophthora</taxon>
    </lineage>
</organism>
<protein>
    <submittedName>
        <fullName evidence="1">Bzip transcription factor</fullName>
    </submittedName>
</protein>
<sequence length="136" mass="15682">QQLRLHSQYFEDLELKLQRIKALTPRVLTAKAQLCVTVVIVTMEKLFPHLVENISRRVNKHRRSLHDRLLGQRLTLNCSMTFLFDEESFRVLRIETSIDWVSALLMVLETLKDVADVLENALITPECVIGGETTLP</sequence>
<dbReference type="EMBL" id="NBNE01019045">
    <property type="protein sequence ID" value="OWY91978.1"/>
    <property type="molecule type" value="Genomic_DNA"/>
</dbReference>
<accession>A0A225UG36</accession>
<feature type="non-terminal residue" evidence="1">
    <location>
        <position position="1"/>
    </location>
</feature>
<evidence type="ECO:0000313" key="1">
    <source>
        <dbReference type="EMBL" id="OWY91978.1"/>
    </source>
</evidence>
<reference evidence="2" key="1">
    <citation type="submission" date="2017-03" db="EMBL/GenBank/DDBJ databases">
        <title>Phytopthora megakarya and P. palmivora, two closely related causual agents of cacao black pod achieved similar genome size and gene model numbers by different mechanisms.</title>
        <authorList>
            <person name="Ali S."/>
            <person name="Shao J."/>
            <person name="Larry D.J."/>
            <person name="Kronmiller B."/>
            <person name="Shen D."/>
            <person name="Strem M.D."/>
            <person name="Melnick R.L."/>
            <person name="Guiltinan M.J."/>
            <person name="Tyler B.M."/>
            <person name="Meinhardt L.W."/>
            <person name="Bailey B.A."/>
        </authorList>
    </citation>
    <scope>NUCLEOTIDE SEQUENCE [LARGE SCALE GENOMIC DNA]</scope>
    <source>
        <strain evidence="2">zdho120</strain>
    </source>
</reference>
<gene>
    <name evidence="1" type="ORF">PHMEG_00039200</name>
</gene>
<dbReference type="Proteomes" id="UP000198211">
    <property type="component" value="Unassembled WGS sequence"/>
</dbReference>
<dbReference type="OrthoDB" id="114589at2759"/>
<proteinExistence type="predicted"/>